<dbReference type="RefSeq" id="WP_172729958.1">
    <property type="nucleotide sequence ID" value="NZ_CCRK01000008.1"/>
</dbReference>
<organism evidence="1 2">
    <name type="scientific">Neorhizobium galegae bv. officinalis</name>
    <dbReference type="NCBI Taxonomy" id="323656"/>
    <lineage>
        <taxon>Bacteria</taxon>
        <taxon>Pseudomonadati</taxon>
        <taxon>Pseudomonadota</taxon>
        <taxon>Alphaproteobacteria</taxon>
        <taxon>Hyphomicrobiales</taxon>
        <taxon>Rhizobiaceae</taxon>
        <taxon>Rhizobium/Agrobacterium group</taxon>
        <taxon>Neorhizobium</taxon>
    </lineage>
</organism>
<name>A0A0T7GUJ9_NEOGA</name>
<dbReference type="AlphaFoldDB" id="A0A0T7GUJ9"/>
<accession>A0A0T7GUJ9</accession>
<sequence>MGRRHEEPVSEVNPSDIGAGRAYRGCHGAAYHVEEIRDGLVFFRLDGVGTRTAIDLDTFSGLMMHEILTDAFKGHGD</sequence>
<evidence type="ECO:0000313" key="1">
    <source>
        <dbReference type="EMBL" id="CDZ50933.1"/>
    </source>
</evidence>
<gene>
    <name evidence="1" type="ORF">NGAL_HAMBI1189_37060</name>
</gene>
<proteinExistence type="predicted"/>
<evidence type="ECO:0000313" key="2">
    <source>
        <dbReference type="Proteomes" id="UP000039660"/>
    </source>
</evidence>
<protein>
    <submittedName>
        <fullName evidence="1">Uncharacterized protein</fullName>
    </submittedName>
</protein>
<reference evidence="1 2" key="1">
    <citation type="submission" date="2014-08" db="EMBL/GenBank/DDBJ databases">
        <authorList>
            <person name="Chen Y.-H."/>
        </authorList>
    </citation>
    <scope>NUCLEOTIDE SEQUENCE [LARGE SCALE GENOMIC DNA]</scope>
</reference>
<dbReference type="Proteomes" id="UP000039660">
    <property type="component" value="Unassembled WGS sequence"/>
</dbReference>
<dbReference type="EMBL" id="CCRK01000008">
    <property type="protein sequence ID" value="CDZ50933.1"/>
    <property type="molecule type" value="Genomic_DNA"/>
</dbReference>